<protein>
    <recommendedName>
        <fullName evidence="4">Transmembrane protein</fullName>
    </recommendedName>
</protein>
<keyword evidence="1" id="KW-1133">Transmembrane helix</keyword>
<evidence type="ECO:0008006" key="4">
    <source>
        <dbReference type="Google" id="ProtNLM"/>
    </source>
</evidence>
<feature type="transmembrane region" description="Helical" evidence="1">
    <location>
        <begin position="7"/>
        <end position="27"/>
    </location>
</feature>
<feature type="transmembrane region" description="Helical" evidence="1">
    <location>
        <begin position="39"/>
        <end position="62"/>
    </location>
</feature>
<name>A0AAD8TKI8_LOLMU</name>
<dbReference type="EMBL" id="JAUUTY010000002">
    <property type="protein sequence ID" value="KAK1684231.1"/>
    <property type="molecule type" value="Genomic_DNA"/>
</dbReference>
<dbReference type="Proteomes" id="UP001231189">
    <property type="component" value="Unassembled WGS sequence"/>
</dbReference>
<reference evidence="2" key="1">
    <citation type="submission" date="2023-07" db="EMBL/GenBank/DDBJ databases">
        <title>A chromosome-level genome assembly of Lolium multiflorum.</title>
        <authorList>
            <person name="Chen Y."/>
            <person name="Copetti D."/>
            <person name="Kolliker R."/>
            <person name="Studer B."/>
        </authorList>
    </citation>
    <scope>NUCLEOTIDE SEQUENCE</scope>
    <source>
        <strain evidence="2">02402/16</strain>
        <tissue evidence="2">Leaf</tissue>
    </source>
</reference>
<proteinExistence type="predicted"/>
<organism evidence="2 3">
    <name type="scientific">Lolium multiflorum</name>
    <name type="common">Italian ryegrass</name>
    <name type="synonym">Lolium perenne subsp. multiflorum</name>
    <dbReference type="NCBI Taxonomy" id="4521"/>
    <lineage>
        <taxon>Eukaryota</taxon>
        <taxon>Viridiplantae</taxon>
        <taxon>Streptophyta</taxon>
        <taxon>Embryophyta</taxon>
        <taxon>Tracheophyta</taxon>
        <taxon>Spermatophyta</taxon>
        <taxon>Magnoliopsida</taxon>
        <taxon>Liliopsida</taxon>
        <taxon>Poales</taxon>
        <taxon>Poaceae</taxon>
        <taxon>BOP clade</taxon>
        <taxon>Pooideae</taxon>
        <taxon>Poodae</taxon>
        <taxon>Poeae</taxon>
        <taxon>Poeae Chloroplast Group 2 (Poeae type)</taxon>
        <taxon>Loliodinae</taxon>
        <taxon>Loliinae</taxon>
        <taxon>Lolium</taxon>
    </lineage>
</organism>
<gene>
    <name evidence="2" type="ORF">QYE76_045079</name>
</gene>
<keyword evidence="1" id="KW-0812">Transmembrane</keyword>
<keyword evidence="3" id="KW-1185">Reference proteome</keyword>
<sequence>MLSHLSLLTPSCLRAAVLILAIVWLQFSPTHPHRRETTGGTFIVLIFFASVAIIAVEVADVARSDRDAGRGSSEEVVSSSPSFVSSEVGGVTVSREAAAVAFLLDRPTARKRRHLDLKIRVLTGGGEADDAVEGKYNDQSEEHFDNSGEAWNPEHKPMDRNEDEAIELAIAQSELDQLAQWDGLAVQLDKPTLV</sequence>
<evidence type="ECO:0000256" key="1">
    <source>
        <dbReference type="SAM" id="Phobius"/>
    </source>
</evidence>
<comment type="caution">
    <text evidence="2">The sequence shown here is derived from an EMBL/GenBank/DDBJ whole genome shotgun (WGS) entry which is preliminary data.</text>
</comment>
<evidence type="ECO:0000313" key="2">
    <source>
        <dbReference type="EMBL" id="KAK1684231.1"/>
    </source>
</evidence>
<accession>A0AAD8TKI8</accession>
<evidence type="ECO:0000313" key="3">
    <source>
        <dbReference type="Proteomes" id="UP001231189"/>
    </source>
</evidence>
<dbReference type="AlphaFoldDB" id="A0AAD8TKI8"/>
<keyword evidence="1" id="KW-0472">Membrane</keyword>